<sequence length="80" mass="8363">MAHAEVAVYAPWKEDVSLQDGSADNQGRCASLPDSHCAWRIVVKDGMGHRAYITVYAAEGGSQAGTEAVQWAEKGAGTGA</sequence>
<evidence type="ECO:0000313" key="2">
    <source>
        <dbReference type="Proteomes" id="UP000434052"/>
    </source>
</evidence>
<accession>A0A6P1ZA77</accession>
<name>A0A6P1ZA77_9BACT</name>
<protein>
    <submittedName>
        <fullName evidence="1">Uncharacterized protein</fullName>
    </submittedName>
</protein>
<reference evidence="1 2" key="1">
    <citation type="submission" date="2018-06" db="EMBL/GenBank/DDBJ databases">
        <title>Complete genome of Desulfovibrio marinus P48SEP.</title>
        <authorList>
            <person name="Crispim J.S."/>
            <person name="Vidigal P.M.P."/>
            <person name="Silva L.C.F."/>
            <person name="Araujo L.C."/>
            <person name="Laguardia C.N."/>
            <person name="Dias R.S."/>
            <person name="Sousa M.P."/>
            <person name="Paula S.O."/>
            <person name="Silva C."/>
        </authorList>
    </citation>
    <scope>NUCLEOTIDE SEQUENCE [LARGE SCALE GENOMIC DNA]</scope>
    <source>
        <strain evidence="1 2">P48SEP</strain>
    </source>
</reference>
<comment type="caution">
    <text evidence="1">The sequence shown here is derived from an EMBL/GenBank/DDBJ whole genome shotgun (WGS) entry which is preliminary data.</text>
</comment>
<gene>
    <name evidence="1" type="ORF">DQK91_23265</name>
</gene>
<dbReference type="EMBL" id="QMIF01000303">
    <property type="protein sequence ID" value="TVM24885.1"/>
    <property type="molecule type" value="Genomic_DNA"/>
</dbReference>
<dbReference type="OrthoDB" id="9815598at2"/>
<dbReference type="Proteomes" id="UP000434052">
    <property type="component" value="Unassembled WGS sequence"/>
</dbReference>
<proteinExistence type="predicted"/>
<organism evidence="1 2">
    <name type="scientific">Oceanidesulfovibrio marinus</name>
    <dbReference type="NCBI Taxonomy" id="370038"/>
    <lineage>
        <taxon>Bacteria</taxon>
        <taxon>Pseudomonadati</taxon>
        <taxon>Thermodesulfobacteriota</taxon>
        <taxon>Desulfovibrionia</taxon>
        <taxon>Desulfovibrionales</taxon>
        <taxon>Desulfovibrionaceae</taxon>
        <taxon>Oceanidesulfovibrio</taxon>
    </lineage>
</organism>
<evidence type="ECO:0000313" key="1">
    <source>
        <dbReference type="EMBL" id="TVM24885.1"/>
    </source>
</evidence>
<dbReference type="AlphaFoldDB" id="A0A6P1ZA77"/>